<comment type="caution">
    <text evidence="1">The sequence shown here is derived from an EMBL/GenBank/DDBJ whole genome shotgun (WGS) entry which is preliminary data.</text>
</comment>
<dbReference type="EMBL" id="JABWSX010000001">
    <property type="protein sequence ID" value="NVL08986.1"/>
    <property type="molecule type" value="Genomic_DNA"/>
</dbReference>
<sequence>MNIKKALICTETPKTDNELRAIVATHPWAPLMTHGFYRKNPESETWEDRESYSYGDSYGAIYVDAGIAYKLGSWLVESYHAPHPQHPCSRFLDDERFRQRFSLHKAWWKATSDLILNDIPDDYRVHVIYYAEITDEFDDTETVWRRNLLEYFNYAPELKAALGITETADA</sequence>
<evidence type="ECO:0000313" key="1">
    <source>
        <dbReference type="EMBL" id="NVL08986.1"/>
    </source>
</evidence>
<organism evidence="1">
    <name type="scientific">Bradyrhizobium quebecense</name>
    <dbReference type="NCBI Taxonomy" id="2748629"/>
    <lineage>
        <taxon>Bacteria</taxon>
        <taxon>Pseudomonadati</taxon>
        <taxon>Pseudomonadota</taxon>
        <taxon>Alphaproteobacteria</taxon>
        <taxon>Hyphomicrobiales</taxon>
        <taxon>Nitrobacteraceae</taxon>
        <taxon>Bradyrhizobium</taxon>
    </lineage>
</organism>
<proteinExistence type="predicted"/>
<gene>
    <name evidence="1" type="ORF">HU230_25090</name>
</gene>
<protein>
    <submittedName>
        <fullName evidence="1">Uncharacterized protein</fullName>
    </submittedName>
</protein>
<reference evidence="1" key="1">
    <citation type="submission" date="2020-06" db="EMBL/GenBank/DDBJ databases">
        <title>Whole Genome Sequence of Bradyrhizobium sp. Strain 66S1MB.</title>
        <authorList>
            <person name="Bromfield E."/>
            <person name="Cloutier S."/>
        </authorList>
    </citation>
    <scope>NUCLEOTIDE SEQUENCE</scope>
    <source>
        <strain evidence="1">66S1MB</strain>
    </source>
</reference>
<name>A0A974AET1_9BRAD</name>
<dbReference type="RefSeq" id="WP_176532428.1">
    <property type="nucleotide sequence ID" value="NZ_CP088022.1"/>
</dbReference>
<accession>A0A974AET1</accession>
<dbReference type="AlphaFoldDB" id="A0A974AET1"/>